<dbReference type="Proteomes" id="UP000620075">
    <property type="component" value="Unassembled WGS sequence"/>
</dbReference>
<dbReference type="AlphaFoldDB" id="A0A934KHA7"/>
<dbReference type="InterPro" id="IPR011856">
    <property type="entry name" value="tRNA_endonuc-like_dom_sf"/>
</dbReference>
<evidence type="ECO:0000256" key="2">
    <source>
        <dbReference type="HAMAP-Rule" id="MF_00048"/>
    </source>
</evidence>
<accession>A0A934KHA7</accession>
<comment type="similarity">
    <text evidence="1 2">Belongs to the UPF0102 family.</text>
</comment>
<evidence type="ECO:0000313" key="4">
    <source>
        <dbReference type="Proteomes" id="UP000620075"/>
    </source>
</evidence>
<dbReference type="GO" id="GO:0003676">
    <property type="term" value="F:nucleic acid binding"/>
    <property type="evidence" value="ECO:0007669"/>
    <property type="project" value="InterPro"/>
</dbReference>
<gene>
    <name evidence="3" type="ORF">JF888_10040</name>
</gene>
<dbReference type="Gene3D" id="3.40.1350.10">
    <property type="match status" value="1"/>
</dbReference>
<dbReference type="InterPro" id="IPR003509">
    <property type="entry name" value="UPF0102_YraN-like"/>
</dbReference>
<evidence type="ECO:0000256" key="1">
    <source>
        <dbReference type="ARBA" id="ARBA00006738"/>
    </source>
</evidence>
<proteinExistence type="inferred from homology"/>
<dbReference type="InterPro" id="IPR011335">
    <property type="entry name" value="Restrct_endonuc-II-like"/>
</dbReference>
<evidence type="ECO:0000313" key="3">
    <source>
        <dbReference type="EMBL" id="MBJ7603511.1"/>
    </source>
</evidence>
<dbReference type="HAMAP" id="MF_00048">
    <property type="entry name" value="UPF0102"/>
    <property type="match status" value="1"/>
</dbReference>
<dbReference type="SUPFAM" id="SSF52980">
    <property type="entry name" value="Restriction endonuclease-like"/>
    <property type="match status" value="1"/>
</dbReference>
<dbReference type="PANTHER" id="PTHR34039:SF1">
    <property type="entry name" value="UPF0102 PROTEIN YRAN"/>
    <property type="match status" value="1"/>
</dbReference>
<protein>
    <recommendedName>
        <fullName evidence="2">UPF0102 protein JF888_10040</fullName>
    </recommendedName>
</protein>
<sequence>MANPEAEPISVARAERARALGRWGEEAAAALLQAHGYSILGRGFLARRGEIDLLCRRGDRLLVVEVKTRNSSAYGSPLEAVGVRKRRALLAASAEYRALSGWRGPIDFAIVAVQPGSRPQLIETTFG</sequence>
<name>A0A934KHA7_9BACT</name>
<dbReference type="EMBL" id="JAEKNQ010000038">
    <property type="protein sequence ID" value="MBJ7603511.1"/>
    <property type="molecule type" value="Genomic_DNA"/>
</dbReference>
<reference evidence="3 4" key="1">
    <citation type="submission" date="2020-10" db="EMBL/GenBank/DDBJ databases">
        <title>Ca. Dormibacterota MAGs.</title>
        <authorList>
            <person name="Montgomery K."/>
        </authorList>
    </citation>
    <scope>NUCLEOTIDE SEQUENCE [LARGE SCALE GENOMIC DNA]</scope>
    <source>
        <strain evidence="3">SC8811_S16_3</strain>
    </source>
</reference>
<dbReference type="Pfam" id="PF02021">
    <property type="entry name" value="UPF0102"/>
    <property type="match status" value="1"/>
</dbReference>
<comment type="caution">
    <text evidence="3">The sequence shown here is derived from an EMBL/GenBank/DDBJ whole genome shotgun (WGS) entry which is preliminary data.</text>
</comment>
<organism evidence="3 4">
    <name type="scientific">Candidatus Dormiibacter inghamiae</name>
    <dbReference type="NCBI Taxonomy" id="3127013"/>
    <lineage>
        <taxon>Bacteria</taxon>
        <taxon>Bacillati</taxon>
        <taxon>Candidatus Dormiibacterota</taxon>
        <taxon>Candidatus Dormibacteria</taxon>
        <taxon>Candidatus Dormibacterales</taxon>
        <taxon>Candidatus Dormibacteraceae</taxon>
        <taxon>Candidatus Dormiibacter</taxon>
    </lineage>
</organism>
<dbReference type="RefSeq" id="WP_338179654.1">
    <property type="nucleotide sequence ID" value="NZ_JAEKNQ010000038.1"/>
</dbReference>
<dbReference type="PANTHER" id="PTHR34039">
    <property type="entry name" value="UPF0102 PROTEIN YRAN"/>
    <property type="match status" value="1"/>
</dbReference>